<evidence type="ECO:0000313" key="2">
    <source>
        <dbReference type="EMBL" id="TDH39351.1"/>
    </source>
</evidence>
<comment type="caution">
    <text evidence="2">The sequence shown here is derived from an EMBL/GenBank/DDBJ whole genome shotgun (WGS) entry which is preliminary data.</text>
</comment>
<evidence type="ECO:0000313" key="3">
    <source>
        <dbReference type="Proteomes" id="UP000295131"/>
    </source>
</evidence>
<reference evidence="2 3" key="1">
    <citation type="journal article" date="2013" name="Int. J. Syst. Evol. Microbiol.">
        <title>Hoeflea suaedae sp. nov., an endophytic bacterium isolated from the root of the halophyte Suaeda maritima.</title>
        <authorList>
            <person name="Chung E.J."/>
            <person name="Park J.A."/>
            <person name="Pramanik P."/>
            <person name="Bibi F."/>
            <person name="Jeon C.O."/>
            <person name="Chung Y.R."/>
        </authorList>
    </citation>
    <scope>NUCLEOTIDE SEQUENCE [LARGE SCALE GENOMIC DNA]</scope>
    <source>
        <strain evidence="2 3">YC6898</strain>
    </source>
</reference>
<dbReference type="EMBL" id="SMSI01000001">
    <property type="protein sequence ID" value="TDH39351.1"/>
    <property type="molecule type" value="Genomic_DNA"/>
</dbReference>
<organism evidence="2 3">
    <name type="scientific">Pseudohoeflea suaedae</name>
    <dbReference type="NCBI Taxonomy" id="877384"/>
    <lineage>
        <taxon>Bacteria</taxon>
        <taxon>Pseudomonadati</taxon>
        <taxon>Pseudomonadota</taxon>
        <taxon>Alphaproteobacteria</taxon>
        <taxon>Hyphomicrobiales</taxon>
        <taxon>Rhizobiaceae</taxon>
        <taxon>Pseudohoeflea</taxon>
    </lineage>
</organism>
<feature type="region of interest" description="Disordered" evidence="1">
    <location>
        <begin position="141"/>
        <end position="161"/>
    </location>
</feature>
<accession>A0A4R5PRU0</accession>
<dbReference type="Proteomes" id="UP000295131">
    <property type="component" value="Unassembled WGS sequence"/>
</dbReference>
<keyword evidence="3" id="KW-1185">Reference proteome</keyword>
<evidence type="ECO:0000256" key="1">
    <source>
        <dbReference type="SAM" id="MobiDB-lite"/>
    </source>
</evidence>
<protein>
    <submittedName>
        <fullName evidence="2">Uncharacterized protein</fullName>
    </submittedName>
</protein>
<dbReference type="AlphaFoldDB" id="A0A4R5PRU0"/>
<proteinExistence type="predicted"/>
<gene>
    <name evidence="2" type="ORF">E2A64_00055</name>
</gene>
<name>A0A4R5PRU0_9HYPH</name>
<dbReference type="OrthoDB" id="7916166at2"/>
<sequence length="161" mass="17338">MIGIGMVLVAALAFAMGWATRDDPTKKPAIIIAGGGFIYNYRVAEVFYGFTAMVVRPVSNGSLLVAEFEDPGGGPPLVVEKRVTARTSRYGMRSPPVHGVVAHQPYHVSITLYDRTRTEVLFSAEKSYAARMSDDVVPDQPLTVGPGYHPFPGPAASSNRI</sequence>